<feature type="region of interest" description="Disordered" evidence="1">
    <location>
        <begin position="32"/>
        <end position="66"/>
    </location>
</feature>
<dbReference type="GO" id="GO:0016787">
    <property type="term" value="F:hydrolase activity"/>
    <property type="evidence" value="ECO:0007669"/>
    <property type="project" value="UniProtKB-KW"/>
</dbReference>
<organism evidence="2 3">
    <name type="scientific">Agathobacter rectalis</name>
    <dbReference type="NCBI Taxonomy" id="39491"/>
    <lineage>
        <taxon>Bacteria</taxon>
        <taxon>Bacillati</taxon>
        <taxon>Bacillota</taxon>
        <taxon>Clostridia</taxon>
        <taxon>Lachnospirales</taxon>
        <taxon>Lachnospiraceae</taxon>
        <taxon>Agathobacter</taxon>
    </lineage>
</organism>
<sequence>MVIHTKEKAKIHAHEPKGAKIKGSNIYTVERGPKTAGAKVTNTDRKKSYRKSTIHQSESKNKGLSRFKRNYRESNTSIKTKNTNLHIAGRTGALAAGAVTEHVEGGQEVSQAAYLAYEASRPVTGTASKGAALFRKKAAAEAKK</sequence>
<feature type="non-terminal residue" evidence="2">
    <location>
        <position position="144"/>
    </location>
</feature>
<proteinExistence type="predicted"/>
<evidence type="ECO:0000256" key="1">
    <source>
        <dbReference type="SAM" id="MobiDB-lite"/>
    </source>
</evidence>
<keyword evidence="2" id="KW-0378">Hydrolase</keyword>
<reference evidence="2 3" key="1">
    <citation type="submission" date="2018-08" db="EMBL/GenBank/DDBJ databases">
        <title>A genome reference for cultivated species of the human gut microbiota.</title>
        <authorList>
            <person name="Zou Y."/>
            <person name="Xue W."/>
            <person name="Luo G."/>
        </authorList>
    </citation>
    <scope>NUCLEOTIDE SEQUENCE [LARGE SCALE GENOMIC DNA]</scope>
    <source>
        <strain evidence="2 3">OM08-12AT</strain>
    </source>
</reference>
<comment type="caution">
    <text evidence="2">The sequence shown here is derived from an EMBL/GenBank/DDBJ whole genome shotgun (WGS) entry which is preliminary data.</text>
</comment>
<evidence type="ECO:0000313" key="3">
    <source>
        <dbReference type="Proteomes" id="UP000260717"/>
    </source>
</evidence>
<gene>
    <name evidence="2" type="ORF">DXC13_09200</name>
</gene>
<accession>A0A3E4X3B2</accession>
<dbReference type="AlphaFoldDB" id="A0A3E4X3B2"/>
<name>A0A3E4X3B2_9FIRM</name>
<dbReference type="Proteomes" id="UP000260717">
    <property type="component" value="Unassembled WGS sequence"/>
</dbReference>
<dbReference type="EMBL" id="QSTI01000013">
    <property type="protein sequence ID" value="RGM48760.1"/>
    <property type="molecule type" value="Genomic_DNA"/>
</dbReference>
<protein>
    <submittedName>
        <fullName evidence="2">Hydrolase</fullName>
    </submittedName>
</protein>
<evidence type="ECO:0000313" key="2">
    <source>
        <dbReference type="EMBL" id="RGM48760.1"/>
    </source>
</evidence>